<name>A0A820M081_9BILA</name>
<evidence type="ECO:0000313" key="2">
    <source>
        <dbReference type="Proteomes" id="UP000663823"/>
    </source>
</evidence>
<gene>
    <name evidence="1" type="ORF">OTI717_LOCUS43961</name>
</gene>
<protein>
    <submittedName>
        <fullName evidence="1">Uncharacterized protein</fullName>
    </submittedName>
</protein>
<sequence>MYVKATNAVYRPSRNGTYIQIFNKANSSSPEWQADCGYSSDCIYSGQTVLFFVRNANWVLGATYYILFSSGAASGNIFCNPESDPITGNLLIL</sequence>
<organism evidence="1 2">
    <name type="scientific">Rotaria sordida</name>
    <dbReference type="NCBI Taxonomy" id="392033"/>
    <lineage>
        <taxon>Eukaryota</taxon>
        <taxon>Metazoa</taxon>
        <taxon>Spiralia</taxon>
        <taxon>Gnathifera</taxon>
        <taxon>Rotifera</taxon>
        <taxon>Eurotatoria</taxon>
        <taxon>Bdelloidea</taxon>
        <taxon>Philodinida</taxon>
        <taxon>Philodinidae</taxon>
        <taxon>Rotaria</taxon>
    </lineage>
</organism>
<accession>A0A820M081</accession>
<comment type="caution">
    <text evidence="1">The sequence shown here is derived from an EMBL/GenBank/DDBJ whole genome shotgun (WGS) entry which is preliminary data.</text>
</comment>
<dbReference type="Proteomes" id="UP000663823">
    <property type="component" value="Unassembled WGS sequence"/>
</dbReference>
<proteinExistence type="predicted"/>
<dbReference type="EMBL" id="CAJOAX010068436">
    <property type="protein sequence ID" value="CAF4364889.1"/>
    <property type="molecule type" value="Genomic_DNA"/>
</dbReference>
<reference evidence="1" key="1">
    <citation type="submission" date="2021-02" db="EMBL/GenBank/DDBJ databases">
        <authorList>
            <person name="Nowell W R."/>
        </authorList>
    </citation>
    <scope>NUCLEOTIDE SEQUENCE</scope>
</reference>
<evidence type="ECO:0000313" key="1">
    <source>
        <dbReference type="EMBL" id="CAF4364889.1"/>
    </source>
</evidence>
<dbReference type="AlphaFoldDB" id="A0A820M081"/>